<keyword evidence="3" id="KW-1185">Reference proteome</keyword>
<dbReference type="Proteomes" id="UP000625711">
    <property type="component" value="Unassembled WGS sequence"/>
</dbReference>
<proteinExistence type="predicted"/>
<evidence type="ECO:0000256" key="1">
    <source>
        <dbReference type="SAM" id="MobiDB-lite"/>
    </source>
</evidence>
<comment type="caution">
    <text evidence="2">The sequence shown here is derived from an EMBL/GenBank/DDBJ whole genome shotgun (WGS) entry which is preliminary data.</text>
</comment>
<dbReference type="AlphaFoldDB" id="A0A834M3S5"/>
<reference evidence="2" key="1">
    <citation type="submission" date="2020-08" db="EMBL/GenBank/DDBJ databases">
        <title>Genome sequencing and assembly of the red palm weevil Rhynchophorus ferrugineus.</title>
        <authorList>
            <person name="Dias G.B."/>
            <person name="Bergman C.M."/>
            <person name="Manee M."/>
        </authorList>
    </citation>
    <scope>NUCLEOTIDE SEQUENCE</scope>
    <source>
        <strain evidence="2">AA-2017</strain>
        <tissue evidence="2">Whole larva</tissue>
    </source>
</reference>
<evidence type="ECO:0000313" key="3">
    <source>
        <dbReference type="Proteomes" id="UP000625711"/>
    </source>
</evidence>
<evidence type="ECO:0000313" key="2">
    <source>
        <dbReference type="EMBL" id="KAF7264029.1"/>
    </source>
</evidence>
<gene>
    <name evidence="2" type="ORF">GWI33_000746</name>
</gene>
<name>A0A834M3S5_RHYFE</name>
<feature type="region of interest" description="Disordered" evidence="1">
    <location>
        <begin position="126"/>
        <end position="146"/>
    </location>
</feature>
<accession>A0A834M3S5</accession>
<dbReference type="OrthoDB" id="5970161at2759"/>
<organism evidence="2 3">
    <name type="scientific">Rhynchophorus ferrugineus</name>
    <name type="common">Red palm weevil</name>
    <name type="synonym">Curculio ferrugineus</name>
    <dbReference type="NCBI Taxonomy" id="354439"/>
    <lineage>
        <taxon>Eukaryota</taxon>
        <taxon>Metazoa</taxon>
        <taxon>Ecdysozoa</taxon>
        <taxon>Arthropoda</taxon>
        <taxon>Hexapoda</taxon>
        <taxon>Insecta</taxon>
        <taxon>Pterygota</taxon>
        <taxon>Neoptera</taxon>
        <taxon>Endopterygota</taxon>
        <taxon>Coleoptera</taxon>
        <taxon>Polyphaga</taxon>
        <taxon>Cucujiformia</taxon>
        <taxon>Curculionidae</taxon>
        <taxon>Dryophthorinae</taxon>
        <taxon>Rhynchophorus</taxon>
    </lineage>
</organism>
<dbReference type="EMBL" id="JAACXV010018660">
    <property type="protein sequence ID" value="KAF7264029.1"/>
    <property type="molecule type" value="Genomic_DNA"/>
</dbReference>
<sequence>MIGNTFTYMKSGALEKISPGLIQDSGRNFGKLKFFYDFSKNVIKYVDSGGLHPDYPSYVNVQTEMMFKNNELGHGRAKLGKNKLYESGYPMFGRGSLGRGNSAIQLRRVETLKDRYADVFYGRPDKSWSSARSRGPEKLERLEWPR</sequence>
<protein>
    <submittedName>
        <fullName evidence="2">Uncharacterized protein</fullName>
    </submittedName>
</protein>
<feature type="compositionally biased region" description="Basic and acidic residues" evidence="1">
    <location>
        <begin position="134"/>
        <end position="146"/>
    </location>
</feature>